<evidence type="ECO:0000313" key="2">
    <source>
        <dbReference type="EMBL" id="SCW56222.1"/>
    </source>
</evidence>
<dbReference type="Proteomes" id="UP000199542">
    <property type="component" value="Unassembled WGS sequence"/>
</dbReference>
<organism evidence="2 3">
    <name type="scientific">Rhizobium mongolense subsp. loessense</name>
    <dbReference type="NCBI Taxonomy" id="158890"/>
    <lineage>
        <taxon>Bacteria</taxon>
        <taxon>Pseudomonadati</taxon>
        <taxon>Pseudomonadota</taxon>
        <taxon>Alphaproteobacteria</taxon>
        <taxon>Hyphomicrobiales</taxon>
        <taxon>Rhizobiaceae</taxon>
        <taxon>Rhizobium/Agrobacterium group</taxon>
        <taxon>Rhizobium</taxon>
    </lineage>
</organism>
<protein>
    <submittedName>
        <fullName evidence="2">Uncharacterized protein</fullName>
    </submittedName>
</protein>
<accession>A0A1G4RGY1</accession>
<evidence type="ECO:0000313" key="3">
    <source>
        <dbReference type="Proteomes" id="UP000199542"/>
    </source>
</evidence>
<reference evidence="2 3" key="1">
    <citation type="submission" date="2016-10" db="EMBL/GenBank/DDBJ databases">
        <authorList>
            <person name="de Groot N.N."/>
        </authorList>
    </citation>
    <scope>NUCLEOTIDE SEQUENCE [LARGE SCALE GENOMIC DNA]</scope>
    <source>
        <strain evidence="2 3">CGMCC 1.3401</strain>
    </source>
</reference>
<evidence type="ECO:0000256" key="1">
    <source>
        <dbReference type="SAM" id="MobiDB-lite"/>
    </source>
</evidence>
<sequence length="171" mass="19628">MPRVRRWQRPSAHSNRRLTVSRRNWPFTLYCANFEAVRTAQLIPFEETLGATLPKLDCPVLRPGEIRIAQTVEISRPIFPAPYSIQLWLQLWFKRSPLKSVGVKPGRNPAFSNRIREKHHEPADQGAASTTQRRRHADPLQHHQLRCGPAGLGHIPVPCPQRLDRGHPQPQ</sequence>
<gene>
    <name evidence="2" type="ORF">SAMN02927900_02672</name>
</gene>
<dbReference type="EMBL" id="FMTM01000003">
    <property type="protein sequence ID" value="SCW56222.1"/>
    <property type="molecule type" value="Genomic_DNA"/>
</dbReference>
<name>A0A1G4RGY1_9HYPH</name>
<feature type="region of interest" description="Disordered" evidence="1">
    <location>
        <begin position="103"/>
        <end position="151"/>
    </location>
</feature>
<proteinExistence type="predicted"/>
<dbReference type="AlphaFoldDB" id="A0A1G4RGY1"/>
<feature type="compositionally biased region" description="Basic and acidic residues" evidence="1">
    <location>
        <begin position="114"/>
        <end position="123"/>
    </location>
</feature>